<evidence type="ECO:0000259" key="17">
    <source>
        <dbReference type="SMART" id="SM00936"/>
    </source>
</evidence>
<feature type="active site" description="Proton acceptor" evidence="13">
    <location>
        <position position="69"/>
    </location>
</feature>
<protein>
    <recommendedName>
        <fullName evidence="4">serine-type D-Ala-D-Ala carboxypeptidase</fullName>
        <ecNumber evidence="4">3.4.16.4</ecNumber>
    </recommendedName>
</protein>
<accession>A0AB39HLY2</accession>
<keyword evidence="8 18" id="KW-0378">Hydrolase</keyword>
<keyword evidence="10" id="KW-0573">Peptidoglycan synthesis</keyword>
<dbReference type="PANTHER" id="PTHR21581">
    <property type="entry name" value="D-ALANYL-D-ALANINE CARBOXYPEPTIDASE"/>
    <property type="match status" value="1"/>
</dbReference>
<evidence type="ECO:0000313" key="18">
    <source>
        <dbReference type="EMBL" id="XDK31274.1"/>
    </source>
</evidence>
<feature type="chain" id="PRO_5044205504" description="serine-type D-Ala-D-Ala carboxypeptidase" evidence="16">
    <location>
        <begin position="26"/>
        <end position="398"/>
    </location>
</feature>
<dbReference type="GO" id="GO:0009252">
    <property type="term" value="P:peptidoglycan biosynthetic process"/>
    <property type="evidence" value="ECO:0007669"/>
    <property type="project" value="UniProtKB-KW"/>
</dbReference>
<evidence type="ECO:0000256" key="14">
    <source>
        <dbReference type="PIRSR" id="PIRSR618044-2"/>
    </source>
</evidence>
<dbReference type="EC" id="3.4.16.4" evidence="4"/>
<gene>
    <name evidence="18" type="ORF">AB4Y30_09505</name>
</gene>
<name>A0AB39HLY2_9BACI</name>
<dbReference type="SMART" id="SM00936">
    <property type="entry name" value="PBP5_C"/>
    <property type="match status" value="1"/>
</dbReference>
<dbReference type="GO" id="GO:0008360">
    <property type="term" value="P:regulation of cell shape"/>
    <property type="evidence" value="ECO:0007669"/>
    <property type="project" value="UniProtKB-KW"/>
</dbReference>
<evidence type="ECO:0000256" key="2">
    <source>
        <dbReference type="ARBA" id="ARBA00004752"/>
    </source>
</evidence>
<comment type="pathway">
    <text evidence="2">Cell wall biogenesis; peptidoglycan biosynthesis.</text>
</comment>
<evidence type="ECO:0000256" key="9">
    <source>
        <dbReference type="ARBA" id="ARBA00022960"/>
    </source>
</evidence>
<evidence type="ECO:0000256" key="8">
    <source>
        <dbReference type="ARBA" id="ARBA00022801"/>
    </source>
</evidence>
<dbReference type="InterPro" id="IPR012338">
    <property type="entry name" value="Beta-lactam/transpept-like"/>
</dbReference>
<dbReference type="InterPro" id="IPR018044">
    <property type="entry name" value="Peptidase_S11"/>
</dbReference>
<dbReference type="PRINTS" id="PR00725">
    <property type="entry name" value="DADACBPTASE1"/>
</dbReference>
<keyword evidence="9" id="KW-0133">Cell shape</keyword>
<dbReference type="GO" id="GO:0009002">
    <property type="term" value="F:serine-type D-Ala-D-Ala carboxypeptidase activity"/>
    <property type="evidence" value="ECO:0007669"/>
    <property type="project" value="UniProtKB-EC"/>
</dbReference>
<organism evidence="18">
    <name type="scientific">Ornithinibacillus sp. 4-3</name>
    <dbReference type="NCBI Taxonomy" id="3231488"/>
    <lineage>
        <taxon>Bacteria</taxon>
        <taxon>Bacillati</taxon>
        <taxon>Bacillota</taxon>
        <taxon>Bacilli</taxon>
        <taxon>Bacillales</taxon>
        <taxon>Bacillaceae</taxon>
        <taxon>Ornithinibacillus</taxon>
    </lineage>
</organism>
<feature type="binding site" evidence="14">
    <location>
        <position position="231"/>
    </location>
    <ligand>
        <name>substrate</name>
    </ligand>
</feature>
<evidence type="ECO:0000256" key="10">
    <source>
        <dbReference type="ARBA" id="ARBA00022984"/>
    </source>
</evidence>
<dbReference type="GO" id="GO:0071555">
    <property type="term" value="P:cell wall organization"/>
    <property type="evidence" value="ECO:0007669"/>
    <property type="project" value="UniProtKB-KW"/>
</dbReference>
<dbReference type="GO" id="GO:0006508">
    <property type="term" value="P:proteolysis"/>
    <property type="evidence" value="ECO:0007669"/>
    <property type="project" value="UniProtKB-KW"/>
</dbReference>
<comment type="similarity">
    <text evidence="3 15">Belongs to the peptidase S11 family.</text>
</comment>
<dbReference type="Pfam" id="PF07943">
    <property type="entry name" value="PBP5_C"/>
    <property type="match status" value="1"/>
</dbReference>
<evidence type="ECO:0000256" key="3">
    <source>
        <dbReference type="ARBA" id="ARBA00007164"/>
    </source>
</evidence>
<dbReference type="InterPro" id="IPR037167">
    <property type="entry name" value="Peptidase_S11_C_sf"/>
</dbReference>
<evidence type="ECO:0000256" key="4">
    <source>
        <dbReference type="ARBA" id="ARBA00012448"/>
    </source>
</evidence>
<keyword evidence="6" id="KW-0645">Protease</keyword>
<evidence type="ECO:0000256" key="11">
    <source>
        <dbReference type="ARBA" id="ARBA00023316"/>
    </source>
</evidence>
<dbReference type="AlphaFoldDB" id="A0AB39HLY2"/>
<dbReference type="InterPro" id="IPR001967">
    <property type="entry name" value="Peptidase_S11_N"/>
</dbReference>
<sequence length="398" mass="44392">MGKKQLVLIIISSIVMLAFPQMQFAEEQKKSSGQLTTKAPSAILIEKSTGEILFEHDAHERLAPASMTKMMTLLLVMEAIEKEELSLEEKVHVSENASSMGGSQIFLEPGEEMSVQDLLKGVAIASGNDASVALAERIAGTEEAFVQLMNEKVKELKLKNTQFQNASGLPAKGQYSTAYDMAIIAKELLKHPITDYTSIYEDYLRKGQKNEFWLVNTNKLIRTYPGVDGLKTGFTNEAKYCLTATANRDNMRLITVVMGVETVKERNKAVTELFDYGFNQFETEELFKQGEAVKQLSLLKAENEKTPIVTADAAKIIFAKGKKPDNLKTEINLKRQLNLPLKKGETVGSLVIKQGQEVLSETDLIVDEEVKSASMFTFIKRSLQYLAKNKSIYQIKDN</sequence>
<comment type="function">
    <text evidence="1">Removes C-terminal D-alanyl residues from sugar-peptide cell wall precursors.</text>
</comment>
<dbReference type="SUPFAM" id="SSF69189">
    <property type="entry name" value="Penicillin-binding protein associated domain"/>
    <property type="match status" value="1"/>
</dbReference>
<evidence type="ECO:0000256" key="6">
    <source>
        <dbReference type="ARBA" id="ARBA00022670"/>
    </source>
</evidence>
<feature type="signal peptide" evidence="16">
    <location>
        <begin position="1"/>
        <end position="25"/>
    </location>
</feature>
<evidence type="ECO:0000256" key="7">
    <source>
        <dbReference type="ARBA" id="ARBA00022729"/>
    </source>
</evidence>
<dbReference type="Gene3D" id="3.40.710.10">
    <property type="entry name" value="DD-peptidase/beta-lactamase superfamily"/>
    <property type="match status" value="1"/>
</dbReference>
<dbReference type="InterPro" id="IPR015956">
    <property type="entry name" value="Peniciliin-bd_prot_C_sf"/>
</dbReference>
<evidence type="ECO:0000256" key="13">
    <source>
        <dbReference type="PIRSR" id="PIRSR618044-1"/>
    </source>
</evidence>
<evidence type="ECO:0000256" key="12">
    <source>
        <dbReference type="ARBA" id="ARBA00034000"/>
    </source>
</evidence>
<feature type="active site" evidence="13">
    <location>
        <position position="126"/>
    </location>
</feature>
<dbReference type="InterPro" id="IPR012907">
    <property type="entry name" value="Peptidase_S11_C"/>
</dbReference>
<keyword evidence="5 18" id="KW-0121">Carboxypeptidase</keyword>
<evidence type="ECO:0000256" key="16">
    <source>
        <dbReference type="SAM" id="SignalP"/>
    </source>
</evidence>
<comment type="catalytic activity">
    <reaction evidence="12">
        <text>Preferential cleavage: (Ac)2-L-Lys-D-Ala-|-D-Ala. Also transpeptidation of peptidyl-alanyl moieties that are N-acyl substituents of D-alanine.</text>
        <dbReference type="EC" id="3.4.16.4"/>
    </reaction>
</comment>
<dbReference type="Gene3D" id="2.60.410.10">
    <property type="entry name" value="D-Ala-D-Ala carboxypeptidase, C-terminal domain"/>
    <property type="match status" value="1"/>
</dbReference>
<keyword evidence="7 16" id="KW-0732">Signal</keyword>
<dbReference type="SUPFAM" id="SSF56601">
    <property type="entry name" value="beta-lactamase/transpeptidase-like"/>
    <property type="match status" value="1"/>
</dbReference>
<keyword evidence="11" id="KW-0961">Cell wall biogenesis/degradation</keyword>
<evidence type="ECO:0000256" key="1">
    <source>
        <dbReference type="ARBA" id="ARBA00003217"/>
    </source>
</evidence>
<dbReference type="Pfam" id="PF00768">
    <property type="entry name" value="Peptidase_S11"/>
    <property type="match status" value="1"/>
</dbReference>
<evidence type="ECO:0000256" key="15">
    <source>
        <dbReference type="RuleBase" id="RU004016"/>
    </source>
</evidence>
<dbReference type="RefSeq" id="WP_368652002.1">
    <property type="nucleotide sequence ID" value="NZ_CP162599.1"/>
</dbReference>
<feature type="active site" description="Acyl-ester intermediate" evidence="13">
    <location>
        <position position="66"/>
    </location>
</feature>
<evidence type="ECO:0000256" key="5">
    <source>
        <dbReference type="ARBA" id="ARBA00022645"/>
    </source>
</evidence>
<reference evidence="18" key="1">
    <citation type="submission" date="2024-07" db="EMBL/GenBank/DDBJ databases">
        <title>Halotolerant mesophilic bacterium Ornithinibacillus sp. 4-3, sp. nov., isolated from soil.</title>
        <authorList>
            <person name="Sidarenka A.V."/>
            <person name="Guliayeva D.E."/>
            <person name="Leanovich S.I."/>
            <person name="Hileuskaya K.S."/>
            <person name="Akhremchuk A.E."/>
            <person name="Sikolenko M.A."/>
            <person name="Valentovich L.N."/>
        </authorList>
    </citation>
    <scope>NUCLEOTIDE SEQUENCE</scope>
    <source>
        <strain evidence="18">4-3</strain>
    </source>
</reference>
<feature type="domain" description="Peptidase S11 D-Ala-D-Ala carboxypeptidase A C-terminal" evidence="17">
    <location>
        <begin position="281"/>
        <end position="372"/>
    </location>
</feature>
<dbReference type="PANTHER" id="PTHR21581:SF6">
    <property type="entry name" value="TRAFFICKING PROTEIN PARTICLE COMPLEX SUBUNIT 12"/>
    <property type="match status" value="1"/>
</dbReference>
<proteinExistence type="inferred from homology"/>
<dbReference type="EMBL" id="CP162599">
    <property type="protein sequence ID" value="XDK31274.1"/>
    <property type="molecule type" value="Genomic_DNA"/>
</dbReference>